<evidence type="ECO:0000313" key="1">
    <source>
        <dbReference type="EMBL" id="GJG28494.1"/>
    </source>
</evidence>
<dbReference type="EMBL" id="BPTR01000001">
    <property type="protein sequence ID" value="GJG28494.1"/>
    <property type="molecule type" value="Genomic_DNA"/>
</dbReference>
<accession>A0AA37MM59</accession>
<name>A0AA37MM59_SEGBR</name>
<proteinExistence type="predicted"/>
<dbReference type="AlphaFoldDB" id="A0AA37MM59"/>
<organism evidence="1 2">
    <name type="scientific">Segatella bryantii</name>
    <name type="common">Prevotella bryantii</name>
    <dbReference type="NCBI Taxonomy" id="77095"/>
    <lineage>
        <taxon>Bacteria</taxon>
        <taxon>Pseudomonadati</taxon>
        <taxon>Bacteroidota</taxon>
        <taxon>Bacteroidia</taxon>
        <taxon>Bacteroidales</taxon>
        <taxon>Prevotellaceae</taxon>
        <taxon>Segatella</taxon>
    </lineage>
</organism>
<sequence length="90" mass="9703">MTVSGSTLSVTNAEETKSFQLADLVKMYFSNSSTGISDISSDTESQKVDVYTMNGIHVGQFASQTEAMKALTKGIYVIKSNKKSIQVAVQ</sequence>
<protein>
    <submittedName>
        <fullName evidence="1">Uncharacterized protein</fullName>
    </submittedName>
</protein>
<comment type="caution">
    <text evidence="1">The sequence shown here is derived from an EMBL/GenBank/DDBJ whole genome shotgun (WGS) entry which is preliminary data.</text>
</comment>
<gene>
    <name evidence="1" type="ORF">PRRU23_21940</name>
</gene>
<reference evidence="1" key="1">
    <citation type="submission" date="2021-08" db="EMBL/GenBank/DDBJ databases">
        <title>Prevotella lacticifex sp. nov., isolated from rumen of cow.</title>
        <authorList>
            <person name="Shinkai T."/>
            <person name="Ikeyama N."/>
            <person name="Kumagai M."/>
            <person name="Ohmori H."/>
            <person name="Sakamoto M."/>
            <person name="Ohkuma M."/>
            <person name="Mitsumori M."/>
        </authorList>
    </citation>
    <scope>NUCLEOTIDE SEQUENCE</scope>
    <source>
        <strain evidence="1">DSM 11371</strain>
    </source>
</reference>
<dbReference type="Proteomes" id="UP000887043">
    <property type="component" value="Unassembled WGS sequence"/>
</dbReference>
<evidence type="ECO:0000313" key="2">
    <source>
        <dbReference type="Proteomes" id="UP000887043"/>
    </source>
</evidence>